<dbReference type="EMBL" id="MEVT01000004">
    <property type="protein sequence ID" value="OGC63710.1"/>
    <property type="molecule type" value="Genomic_DNA"/>
</dbReference>
<evidence type="ECO:0000313" key="2">
    <source>
        <dbReference type="Proteomes" id="UP000176614"/>
    </source>
</evidence>
<sequence length="192" mass="21927">MLHIIGHDWLAVACDQTDWTREALANSIAEHFDTIAGKSFEEVCSDILEDRSRRFELVDFLKNSIDQLKATPRCRILSTLELKSGGTLVFLCFGKQITRDRIVETIVEAGYKTHLVTKDHDLNFLPEEGIGVVMLRGLLDTPDTLLLDKLDWSEASGSEVFKWVREQSTSGISGHYTTEEERKLLRKYLFLH</sequence>
<organism evidence="1 2">
    <name type="scientific">candidate division WWE3 bacterium RIFOXYA2_FULL_46_9</name>
    <dbReference type="NCBI Taxonomy" id="1802636"/>
    <lineage>
        <taxon>Bacteria</taxon>
        <taxon>Katanobacteria</taxon>
    </lineage>
</organism>
<comment type="caution">
    <text evidence="1">The sequence shown here is derived from an EMBL/GenBank/DDBJ whole genome shotgun (WGS) entry which is preliminary data.</text>
</comment>
<reference evidence="1 2" key="1">
    <citation type="journal article" date="2016" name="Nat. Commun.">
        <title>Thousands of microbial genomes shed light on interconnected biogeochemical processes in an aquifer system.</title>
        <authorList>
            <person name="Anantharaman K."/>
            <person name="Brown C.T."/>
            <person name="Hug L.A."/>
            <person name="Sharon I."/>
            <person name="Castelle C.J."/>
            <person name="Probst A.J."/>
            <person name="Thomas B.C."/>
            <person name="Singh A."/>
            <person name="Wilkins M.J."/>
            <person name="Karaoz U."/>
            <person name="Brodie E.L."/>
            <person name="Williams K.H."/>
            <person name="Hubbard S.S."/>
            <person name="Banfield J.F."/>
        </authorList>
    </citation>
    <scope>NUCLEOTIDE SEQUENCE [LARGE SCALE GENOMIC DNA]</scope>
</reference>
<dbReference type="AlphaFoldDB" id="A0A1F4W2V9"/>
<name>A0A1F4W2V9_UNCKA</name>
<evidence type="ECO:0000313" key="1">
    <source>
        <dbReference type="EMBL" id="OGC63710.1"/>
    </source>
</evidence>
<accession>A0A1F4W2V9</accession>
<gene>
    <name evidence="1" type="ORF">A2264_05025</name>
</gene>
<proteinExistence type="predicted"/>
<protein>
    <submittedName>
        <fullName evidence="1">Uncharacterized protein</fullName>
    </submittedName>
</protein>
<dbReference type="Proteomes" id="UP000176614">
    <property type="component" value="Unassembled WGS sequence"/>
</dbReference>